<proteinExistence type="predicted"/>
<keyword evidence="5" id="KW-1185">Reference proteome</keyword>
<sequence length="803" mass="87185">MSEPAPEREFTYIGKPFPLREDFRYVQGRGRYIDDVDRPGMTYLALASTSVAHARLIDVDVSEALATEGVLAVITGRELAEAILPVPQNLDLPEVLWYPLAVDKIRYSGEPVAAIIATSRAIAEDAADLVVADYEELDPVVDPKAAMAPDAAVLHEKIGSNVVWHDSFDWGSDVDEIFASADHVFEFDYRWNRNGGVPLETMGVIADYDVRRDVLEVWASHQSPHLDSEIAKVLRLSDRQVLLHQDIEVGGSYGAKRGRKQVFLTSYASRTVKRPVKYIEDRRDNLIAGDAHGPDRYFSARFAVTEAGVVKGFQLDIVDDVGAYVGRGPLQMGKPVTAVVGAYTIEAVRYTGTAVTTNKTNQAPFRGFGMGPHNYVLDRSMDRIARALGIDRVEIRRRNLIPADAFPYRIPSGSTYDSGNFQGALEKALSMPGCPLVERPEPTPGTLLGVGLSTCVEPSGGNQAIFSFLNPKAPGMTPETTKLTITNDGSLIATIGFQSTGQSHESLVTQLLCEELGFPRERIVVERGNSHSGMVGATPIGDRMTLMLGSAVHKAAAKMRAKLLRIAAFRLDLPEDRLTYRDMAVTADGDGRRVTVKELIHAAYHEQLGIPEDEEPGLTITAIAKLPGGGLGLDEKRRLQHGFPSYGFSVHIPVVEIDKETFRVRLRDYYVVHDCGQVINPLVVDGMVIGGISQAIGSILLEHFDYSEDGQPLSTSFMDYMLPTADVMPTRIRLAEQRTPSPLHPYGAKGTGEGGYLGGPAAIASAIDDALAQLGVVVGTTPITPARIFAAVQEAGALEEAIA</sequence>
<dbReference type="RefSeq" id="WP_141005259.1">
    <property type="nucleotide sequence ID" value="NZ_BAAAOR010000014.1"/>
</dbReference>
<dbReference type="Pfam" id="PF02738">
    <property type="entry name" value="MoCoBD_1"/>
    <property type="match status" value="1"/>
</dbReference>
<dbReference type="Pfam" id="PF20256">
    <property type="entry name" value="MoCoBD_2"/>
    <property type="match status" value="1"/>
</dbReference>
<dbReference type="Gene3D" id="3.90.1170.50">
    <property type="entry name" value="Aldehyde oxidase/xanthine dehydrogenase, a/b hammerhead"/>
    <property type="match status" value="1"/>
</dbReference>
<dbReference type="SUPFAM" id="SSF56003">
    <property type="entry name" value="Molybdenum cofactor-binding domain"/>
    <property type="match status" value="1"/>
</dbReference>
<keyword evidence="2" id="KW-0560">Oxidoreductase</keyword>
<gene>
    <name evidence="4" type="ORF">GCM10009788_16890</name>
</gene>
<dbReference type="SUPFAM" id="SSF54665">
    <property type="entry name" value="CO dehydrogenase molybdoprotein N-domain-like"/>
    <property type="match status" value="1"/>
</dbReference>
<name>A0ABN2AA24_9ACTN</name>
<evidence type="ECO:0000313" key="5">
    <source>
        <dbReference type="Proteomes" id="UP001500842"/>
    </source>
</evidence>
<protein>
    <submittedName>
        <fullName evidence="4">Xanthine dehydrogenase family protein molybdopterin-binding subunit</fullName>
    </submittedName>
</protein>
<dbReference type="InterPro" id="IPR000674">
    <property type="entry name" value="Ald_Oxase/Xan_DH_a/b"/>
</dbReference>
<reference evidence="4 5" key="1">
    <citation type="journal article" date="2019" name="Int. J. Syst. Evol. Microbiol.">
        <title>The Global Catalogue of Microorganisms (GCM) 10K type strain sequencing project: providing services to taxonomists for standard genome sequencing and annotation.</title>
        <authorList>
            <consortium name="The Broad Institute Genomics Platform"/>
            <consortium name="The Broad Institute Genome Sequencing Center for Infectious Disease"/>
            <person name="Wu L."/>
            <person name="Ma J."/>
        </authorList>
    </citation>
    <scope>NUCLEOTIDE SEQUENCE [LARGE SCALE GENOMIC DNA]</scope>
    <source>
        <strain evidence="4 5">JCM 14942</strain>
    </source>
</reference>
<dbReference type="Gene3D" id="3.30.365.10">
    <property type="entry name" value="Aldehyde oxidase/xanthine dehydrogenase, molybdopterin binding domain"/>
    <property type="match status" value="4"/>
</dbReference>
<evidence type="ECO:0000259" key="3">
    <source>
        <dbReference type="SMART" id="SM01008"/>
    </source>
</evidence>
<dbReference type="InterPro" id="IPR036856">
    <property type="entry name" value="Ald_Oxase/Xan_DH_a/b_sf"/>
</dbReference>
<dbReference type="InterPro" id="IPR037165">
    <property type="entry name" value="AldOxase/xan_DH_Mopterin-bd_sf"/>
</dbReference>
<accession>A0ABN2AA24</accession>
<comment type="caution">
    <text evidence="4">The sequence shown here is derived from an EMBL/GenBank/DDBJ whole genome shotgun (WGS) entry which is preliminary data.</text>
</comment>
<organism evidence="4 5">
    <name type="scientific">Nocardioides humi</name>
    <dbReference type="NCBI Taxonomy" id="449461"/>
    <lineage>
        <taxon>Bacteria</taxon>
        <taxon>Bacillati</taxon>
        <taxon>Actinomycetota</taxon>
        <taxon>Actinomycetes</taxon>
        <taxon>Propionibacteriales</taxon>
        <taxon>Nocardioidaceae</taxon>
        <taxon>Nocardioides</taxon>
    </lineage>
</organism>
<dbReference type="SMART" id="SM01008">
    <property type="entry name" value="Ald_Xan_dh_C"/>
    <property type="match status" value="1"/>
</dbReference>
<dbReference type="Proteomes" id="UP001500842">
    <property type="component" value="Unassembled WGS sequence"/>
</dbReference>
<evidence type="ECO:0000256" key="2">
    <source>
        <dbReference type="ARBA" id="ARBA00023002"/>
    </source>
</evidence>
<feature type="domain" description="Aldehyde oxidase/xanthine dehydrogenase a/b hammerhead" evidence="3">
    <location>
        <begin position="27"/>
        <end position="138"/>
    </location>
</feature>
<dbReference type="PANTHER" id="PTHR11908:SF132">
    <property type="entry name" value="ALDEHYDE OXIDASE 1-RELATED"/>
    <property type="match status" value="1"/>
</dbReference>
<evidence type="ECO:0000256" key="1">
    <source>
        <dbReference type="ARBA" id="ARBA00022505"/>
    </source>
</evidence>
<dbReference type="InterPro" id="IPR046867">
    <property type="entry name" value="AldOxase/xan_DH_MoCoBD2"/>
</dbReference>
<keyword evidence="1" id="KW-0500">Molybdenum</keyword>
<evidence type="ECO:0000313" key="4">
    <source>
        <dbReference type="EMBL" id="GAA1512994.1"/>
    </source>
</evidence>
<dbReference type="InterPro" id="IPR016208">
    <property type="entry name" value="Ald_Oxase/xanthine_DH-like"/>
</dbReference>
<dbReference type="EMBL" id="BAAAOR010000014">
    <property type="protein sequence ID" value="GAA1512994.1"/>
    <property type="molecule type" value="Genomic_DNA"/>
</dbReference>
<dbReference type="Pfam" id="PF01315">
    <property type="entry name" value="Ald_Xan_dh_C"/>
    <property type="match status" value="1"/>
</dbReference>
<dbReference type="PANTHER" id="PTHR11908">
    <property type="entry name" value="XANTHINE DEHYDROGENASE"/>
    <property type="match status" value="1"/>
</dbReference>
<dbReference type="InterPro" id="IPR008274">
    <property type="entry name" value="AldOxase/xan_DH_MoCoBD1"/>
</dbReference>